<feature type="compositionally biased region" description="Basic residues" evidence="13">
    <location>
        <begin position="1469"/>
        <end position="1479"/>
    </location>
</feature>
<feature type="compositionally biased region" description="Low complexity" evidence="13">
    <location>
        <begin position="471"/>
        <end position="495"/>
    </location>
</feature>
<keyword evidence="8" id="KW-0788">Thiol protease</keyword>
<feature type="region of interest" description="Disordered" evidence="13">
    <location>
        <begin position="1244"/>
        <end position="1273"/>
    </location>
</feature>
<comment type="catalytic activity">
    <reaction evidence="11">
        <text>[protein]-C-terminal L-amino acid-glycyl-phosphatidylethanolamide + H2O = [protein]-C-terminal L-amino acid-glycine + a 1,2-diacyl-sn-glycero-3-phosphoethanolamine</text>
        <dbReference type="Rhea" id="RHEA:67548"/>
        <dbReference type="Rhea" id="RHEA-COMP:17323"/>
        <dbReference type="Rhea" id="RHEA-COMP:17324"/>
        <dbReference type="ChEBI" id="CHEBI:15377"/>
        <dbReference type="ChEBI" id="CHEBI:64612"/>
        <dbReference type="ChEBI" id="CHEBI:172940"/>
        <dbReference type="ChEBI" id="CHEBI:172941"/>
    </reaction>
    <physiologicalReaction direction="left-to-right" evidence="11">
        <dbReference type="Rhea" id="RHEA:67549"/>
    </physiologicalReaction>
</comment>
<comment type="caution">
    <text evidence="15">The sequence shown here is derived from an EMBL/GenBank/DDBJ whole genome shotgun (WGS) entry which is preliminary data.</text>
</comment>
<dbReference type="Pfam" id="PF03416">
    <property type="entry name" value="Peptidase_C54"/>
    <property type="match status" value="1"/>
</dbReference>
<keyword evidence="10" id="KW-0072">Autophagy</keyword>
<feature type="compositionally biased region" description="Polar residues" evidence="13">
    <location>
        <begin position="1249"/>
        <end position="1273"/>
    </location>
</feature>
<comment type="subcellular location">
    <subcellularLocation>
        <location evidence="2">Cytoplasm</location>
    </subcellularLocation>
    <subcellularLocation>
        <location evidence="1">Preautophagosomal structure</location>
    </subcellularLocation>
</comment>
<dbReference type="GO" id="GO:0019786">
    <property type="term" value="F:protein-phosphatidylethanolamide deconjugating activity"/>
    <property type="evidence" value="ECO:0007669"/>
    <property type="project" value="InterPro"/>
</dbReference>
<feature type="region of interest" description="Disordered" evidence="13">
    <location>
        <begin position="403"/>
        <end position="496"/>
    </location>
</feature>
<evidence type="ECO:0000256" key="6">
    <source>
        <dbReference type="ARBA" id="ARBA00022670"/>
    </source>
</evidence>
<evidence type="ECO:0000256" key="4">
    <source>
        <dbReference type="ARBA" id="ARBA00022448"/>
    </source>
</evidence>
<feature type="compositionally biased region" description="Basic and acidic residues" evidence="13">
    <location>
        <begin position="63"/>
        <end position="77"/>
    </location>
</feature>
<evidence type="ECO:0000256" key="1">
    <source>
        <dbReference type="ARBA" id="ARBA00004329"/>
    </source>
</evidence>
<dbReference type="PANTHER" id="PTHR22624:SF49">
    <property type="entry name" value="CYSTEINE PROTEASE"/>
    <property type="match status" value="1"/>
</dbReference>
<feature type="region of interest" description="Disordered" evidence="13">
    <location>
        <begin position="870"/>
        <end position="912"/>
    </location>
</feature>
<protein>
    <recommendedName>
        <fullName evidence="12">Autophagy-related protein 4</fullName>
    </recommendedName>
</protein>
<feature type="compositionally biased region" description="Polar residues" evidence="13">
    <location>
        <begin position="1518"/>
        <end position="1528"/>
    </location>
</feature>
<evidence type="ECO:0000256" key="3">
    <source>
        <dbReference type="ARBA" id="ARBA00010958"/>
    </source>
</evidence>
<feature type="domain" description="Peptidase C54 catalytic" evidence="14">
    <location>
        <begin position="792"/>
        <end position="1331"/>
    </location>
</feature>
<dbReference type="InterPro" id="IPR046792">
    <property type="entry name" value="Peptidase_C54_cat"/>
</dbReference>
<dbReference type="Proteomes" id="UP000077684">
    <property type="component" value="Unassembled WGS sequence"/>
</dbReference>
<feature type="compositionally biased region" description="Polar residues" evidence="13">
    <location>
        <begin position="1416"/>
        <end position="1425"/>
    </location>
</feature>
<evidence type="ECO:0000256" key="11">
    <source>
        <dbReference type="ARBA" id="ARBA00029362"/>
    </source>
</evidence>
<dbReference type="EMBL" id="LWDE02000271">
    <property type="protein sequence ID" value="KAE8249654.1"/>
    <property type="molecule type" value="Genomic_DNA"/>
</dbReference>
<feature type="compositionally biased region" description="Acidic residues" evidence="13">
    <location>
        <begin position="1662"/>
        <end position="1673"/>
    </location>
</feature>
<keyword evidence="4" id="KW-0813">Transport</keyword>
<evidence type="ECO:0000256" key="8">
    <source>
        <dbReference type="ARBA" id="ARBA00022807"/>
    </source>
</evidence>
<evidence type="ECO:0000313" key="16">
    <source>
        <dbReference type="Proteomes" id="UP000077684"/>
    </source>
</evidence>
<feature type="compositionally biased region" description="Polar residues" evidence="13">
    <location>
        <begin position="98"/>
        <end position="110"/>
    </location>
</feature>
<evidence type="ECO:0000256" key="9">
    <source>
        <dbReference type="ARBA" id="ARBA00022927"/>
    </source>
</evidence>
<gene>
    <name evidence="15" type="ORF">A4X06_0g3136</name>
</gene>
<dbReference type="GO" id="GO:0016485">
    <property type="term" value="P:protein processing"/>
    <property type="evidence" value="ECO:0007669"/>
    <property type="project" value="TreeGrafter"/>
</dbReference>
<feature type="compositionally biased region" description="Polar residues" evidence="13">
    <location>
        <begin position="1547"/>
        <end position="1563"/>
    </location>
</feature>
<feature type="compositionally biased region" description="Low complexity" evidence="13">
    <location>
        <begin position="172"/>
        <end position="182"/>
    </location>
</feature>
<comment type="similarity">
    <text evidence="3">Belongs to the peptidase C54 family.</text>
</comment>
<reference evidence="15" key="1">
    <citation type="submission" date="2016-04" db="EMBL/GenBank/DDBJ databases">
        <authorList>
            <person name="Nguyen H.D."/>
            <person name="Samba Siva P."/>
            <person name="Cullis J."/>
            <person name="Levesque C.A."/>
            <person name="Hambleton S."/>
        </authorList>
    </citation>
    <scope>NUCLEOTIDE SEQUENCE</scope>
    <source>
        <strain evidence="15">DAOMC 236426</strain>
    </source>
</reference>
<accession>A0A8X7SY89</accession>
<feature type="compositionally biased region" description="Polar residues" evidence="13">
    <location>
        <begin position="277"/>
        <end position="288"/>
    </location>
</feature>
<reference evidence="15" key="2">
    <citation type="journal article" date="2019" name="IMA Fungus">
        <title>Genome sequencing and comparison of five Tilletia species to identify candidate genes for the detection of regulated species infecting wheat.</title>
        <authorList>
            <person name="Nguyen H.D.T."/>
            <person name="Sultana T."/>
            <person name="Kesanakurti P."/>
            <person name="Hambleton S."/>
        </authorList>
    </citation>
    <scope>NUCLEOTIDE SEQUENCE</scope>
    <source>
        <strain evidence="15">DAOMC 236426</strain>
    </source>
</reference>
<evidence type="ECO:0000259" key="14">
    <source>
        <dbReference type="Pfam" id="PF03416"/>
    </source>
</evidence>
<feature type="compositionally biased region" description="Low complexity" evidence="13">
    <location>
        <begin position="590"/>
        <end position="600"/>
    </location>
</feature>
<feature type="compositionally biased region" description="Acidic residues" evidence="13">
    <location>
        <begin position="1445"/>
        <end position="1456"/>
    </location>
</feature>
<proteinExistence type="inferred from homology"/>
<keyword evidence="9" id="KW-0653">Protein transport</keyword>
<dbReference type="InterPro" id="IPR038765">
    <property type="entry name" value="Papain-like_cys_pep_sf"/>
</dbReference>
<dbReference type="GO" id="GO:0000407">
    <property type="term" value="C:phagophore assembly site"/>
    <property type="evidence" value="ECO:0007669"/>
    <property type="project" value="UniProtKB-SubCell"/>
</dbReference>
<evidence type="ECO:0000256" key="13">
    <source>
        <dbReference type="SAM" id="MobiDB-lite"/>
    </source>
</evidence>
<feature type="compositionally biased region" description="Low complexity" evidence="13">
    <location>
        <begin position="645"/>
        <end position="656"/>
    </location>
</feature>
<feature type="compositionally biased region" description="Low complexity" evidence="13">
    <location>
        <begin position="876"/>
        <end position="908"/>
    </location>
</feature>
<feature type="region of interest" description="Disordered" evidence="13">
    <location>
        <begin position="150"/>
        <end position="314"/>
    </location>
</feature>
<feature type="compositionally biased region" description="Polar residues" evidence="13">
    <location>
        <begin position="1577"/>
        <end position="1588"/>
    </location>
</feature>
<evidence type="ECO:0000256" key="7">
    <source>
        <dbReference type="ARBA" id="ARBA00022801"/>
    </source>
</evidence>
<evidence type="ECO:0000256" key="10">
    <source>
        <dbReference type="ARBA" id="ARBA00023006"/>
    </source>
</evidence>
<feature type="compositionally biased region" description="Low complexity" evidence="13">
    <location>
        <begin position="619"/>
        <end position="634"/>
    </location>
</feature>
<feature type="compositionally biased region" description="Polar residues" evidence="13">
    <location>
        <begin position="1679"/>
        <end position="1691"/>
    </location>
</feature>
<evidence type="ECO:0000256" key="12">
    <source>
        <dbReference type="ARBA" id="ARBA00030240"/>
    </source>
</evidence>
<evidence type="ECO:0000256" key="2">
    <source>
        <dbReference type="ARBA" id="ARBA00004496"/>
    </source>
</evidence>
<dbReference type="SUPFAM" id="SSF54001">
    <property type="entry name" value="Cysteine proteinases"/>
    <property type="match status" value="1"/>
</dbReference>
<dbReference type="InterPro" id="IPR005078">
    <property type="entry name" value="Peptidase_C54"/>
</dbReference>
<name>A0A8X7SY89_9BASI</name>
<dbReference type="GO" id="GO:0000423">
    <property type="term" value="P:mitophagy"/>
    <property type="evidence" value="ECO:0007669"/>
    <property type="project" value="TreeGrafter"/>
</dbReference>
<feature type="compositionally biased region" description="Polar residues" evidence="13">
    <location>
        <begin position="438"/>
        <end position="461"/>
    </location>
</feature>
<keyword evidence="5" id="KW-0963">Cytoplasm</keyword>
<dbReference type="PANTHER" id="PTHR22624">
    <property type="entry name" value="CYSTEINE PROTEASE ATG4"/>
    <property type="match status" value="1"/>
</dbReference>
<feature type="compositionally biased region" description="Low complexity" evidence="13">
    <location>
        <begin position="189"/>
        <end position="200"/>
    </location>
</feature>
<feature type="compositionally biased region" description="Polar residues" evidence="13">
    <location>
        <begin position="120"/>
        <end position="138"/>
    </location>
</feature>
<feature type="compositionally biased region" description="Polar residues" evidence="13">
    <location>
        <begin position="1501"/>
        <end position="1510"/>
    </location>
</feature>
<feature type="compositionally biased region" description="Low complexity" evidence="13">
    <location>
        <begin position="746"/>
        <end position="765"/>
    </location>
</feature>
<keyword evidence="7" id="KW-0378">Hydrolase</keyword>
<dbReference type="GO" id="GO:0015031">
    <property type="term" value="P:protein transport"/>
    <property type="evidence" value="ECO:0007669"/>
    <property type="project" value="UniProtKB-KW"/>
</dbReference>
<feature type="compositionally biased region" description="Polar residues" evidence="13">
    <location>
        <begin position="152"/>
        <end position="161"/>
    </location>
</feature>
<feature type="compositionally biased region" description="Polar residues" evidence="13">
    <location>
        <begin position="545"/>
        <end position="560"/>
    </location>
</feature>
<dbReference type="GO" id="GO:0035973">
    <property type="term" value="P:aggrephagy"/>
    <property type="evidence" value="ECO:0007669"/>
    <property type="project" value="TreeGrafter"/>
</dbReference>
<feature type="compositionally biased region" description="Polar residues" evidence="13">
    <location>
        <begin position="1620"/>
        <end position="1642"/>
    </location>
</feature>
<evidence type="ECO:0000313" key="15">
    <source>
        <dbReference type="EMBL" id="KAE8249654.1"/>
    </source>
</evidence>
<feature type="compositionally biased region" description="Polar residues" evidence="13">
    <location>
        <begin position="698"/>
        <end position="719"/>
    </location>
</feature>
<keyword evidence="6" id="KW-0645">Protease</keyword>
<keyword evidence="16" id="KW-1185">Reference proteome</keyword>
<feature type="region of interest" description="Disordered" evidence="13">
    <location>
        <begin position="1365"/>
        <end position="1431"/>
    </location>
</feature>
<evidence type="ECO:0000256" key="5">
    <source>
        <dbReference type="ARBA" id="ARBA00022490"/>
    </source>
</evidence>
<feature type="region of interest" description="Disordered" evidence="13">
    <location>
        <begin position="1"/>
        <end position="138"/>
    </location>
</feature>
<feature type="compositionally biased region" description="Polar residues" evidence="13">
    <location>
        <begin position="27"/>
        <end position="37"/>
    </location>
</feature>
<dbReference type="GO" id="GO:0004197">
    <property type="term" value="F:cysteine-type endopeptidase activity"/>
    <property type="evidence" value="ECO:0007669"/>
    <property type="project" value="TreeGrafter"/>
</dbReference>
<feature type="compositionally biased region" description="Basic and acidic residues" evidence="13">
    <location>
        <begin position="1708"/>
        <end position="1722"/>
    </location>
</feature>
<organism evidence="15 16">
    <name type="scientific">Tilletia controversa</name>
    <name type="common">dwarf bunt fungus</name>
    <dbReference type="NCBI Taxonomy" id="13291"/>
    <lineage>
        <taxon>Eukaryota</taxon>
        <taxon>Fungi</taxon>
        <taxon>Dikarya</taxon>
        <taxon>Basidiomycota</taxon>
        <taxon>Ustilaginomycotina</taxon>
        <taxon>Exobasidiomycetes</taxon>
        <taxon>Tilletiales</taxon>
        <taxon>Tilletiaceae</taxon>
        <taxon>Tilletia</taxon>
    </lineage>
</organism>
<feature type="region of interest" description="Disordered" evidence="13">
    <location>
        <begin position="1445"/>
        <end position="1746"/>
    </location>
</feature>
<dbReference type="GO" id="GO:0034727">
    <property type="term" value="P:piecemeal microautophagy of the nucleus"/>
    <property type="evidence" value="ECO:0007669"/>
    <property type="project" value="TreeGrafter"/>
</dbReference>
<sequence>MSTGTGTPTDTAGSAQGSPVLGEITPGQGSYYSSSSRVFHDDSESSGIQSSTDEEMMTSHSGARSEDASDTMDHTQDLTESADGIGHLAEPSDDTIYNHPNGSQISTAPPSSWVARLTGRNRSSSVDSPSHTHYSFPTRLRTTTVVEIDASRQAQAANDNNLAHLPGGPDIVVSSSSSVKSPPSQPRNRISLSRLSLSRSGKSADRTELYIPRPSRPPTSSGIAQSSMSNPSDVHHLQRTLSVNSMRVDPSASSEHVAGDSLNAAPDRQGGRRKLFNRSSNTSASSIRTPEIGRRGSDQSTQPAPPPSSSGKARQILRYLDSATSGRNAQNHREYDLASIKGSNVSSDTLASVNTTDARRRSGESTFTTSVAGSIPAWARRIGKSNKSGSVYGVGSGSPGSAFAHASPNMNSGRPGRGDREASPAFSDDSNAPDARSSYPSGMSASTHSGSESTGAHSNSGRGPLPPTPQTAPLAPAQQANRPTSSGAMVSSSTSRFSLPLPSGTGLFRFFIDPDASSSSLGKGASVVDQQGIWLLGVWHGPTQPDGQQDGDSSPATSVPPNAAPIPVPSKSAGPSSFNPSERRQSPAASIQRGSVSSHSRSSETPVFPRNVSSDALNSPSTSAPSSFSAQSSPEKVHTRLPPTSVSSGSISTRSSLDNANGPYVPSHQSRSSAGKGKSVERTIPGARRNRPPALDRGSSQEGSASIGGTDSGTLSERSINSEERAYTPSSSDVANTPLQSPPTPQTTSRFEKQAAIASAQAAISGTRPAASYTGAEPARQTSLEEALRWQANFQADFSSRVWCTYRNHFTPIARDGTISAQAEAGPLQPGAGSGTGDALYPLATPQTAGAGAWPGGPGQSVRQWIGRRLGEGGSSHDLLSSSPSQSSQMGTVSTSPSMSTMPSSSTTATMGGLMSPGSAFARSPNANAGSAYVPGGGGGLLSATGSVAGGLGEKMGIPNLWGRATAAAQAVGLTGRSGLTTDAGWGCMLRTGQSLLANALMDIHLGREWRRKENPVSQRITALQQALQTSPSVANAFAMSLPLHMPPEVTLLDTSDPAYEMKRQALEEHWQVAKTEYAKYVRLISWFLDDPCFACPFSVHRMAREGKRLGKDVGEWFGPSTAAGAIKQLVNEFPEAGLGVCLAVDQVVYLADVKEAALDSSRGGVSRAGQLAGRWDRPVLILINIRLGIDCVHPRYYDSVKNIFTFPQSVGISGGRPSSSYYFMGCQENTLFYLDPHNVRPAVPYQASPRSPNRHGSTPDLTGQAGQEGSVSLTEQDVWQDDWWCQAYSEAQLNTFHCEKVRKMPMKSLDPSMLLGFLVKTAEQLEDFCARVKKLPEPIFSVADHAPRWDAVDDDDELDAAMESFSESSVDVDEDKVDSNESGENSDDIDFDSGAVSIPEPKTIVGSEAFAPGPSRSTKQQTRSPLVAQKVAPIQFPVMRSDDFDGGDVDAEDEQTTVGHGTYDANRRRTSSTRKSSSRRISGIGRRRIQRQSGDAFHMSTASSNTTFAPTGRYGSGISSRQTSGASTAREFSFSMPVSRPGDGGPNTSTGSHSEISPSASTERGDHTYHRKVSSQERAQQTESGNDSVVMVEAPESSGKSRLTRISAEEAREAEETSYVVTQAGSLSSDDGDSTWSNLSLADQRHGSQQDRLTTPSSSAEEAEDGVEEDEILIPSGVHSSHTSTRSAQQEEPVGEQRYADVSSSSPEEREGAEVPIRRQESAGVARNLSGTSLGGGPRQRPNVQ</sequence>
<dbReference type="GO" id="GO:0000045">
    <property type="term" value="P:autophagosome assembly"/>
    <property type="evidence" value="ECO:0007669"/>
    <property type="project" value="TreeGrafter"/>
</dbReference>
<feature type="compositionally biased region" description="Polar residues" evidence="13">
    <location>
        <begin position="218"/>
        <end position="232"/>
    </location>
</feature>
<feature type="compositionally biased region" description="Polar residues" evidence="13">
    <location>
        <begin position="1"/>
        <end position="17"/>
    </location>
</feature>
<feature type="region of interest" description="Disordered" evidence="13">
    <location>
        <begin position="538"/>
        <end position="778"/>
    </location>
</feature>